<dbReference type="RefSeq" id="XP_008592055.1">
    <property type="nucleotide sequence ID" value="XM_008593833.1"/>
</dbReference>
<feature type="region of interest" description="Disordered" evidence="2">
    <location>
        <begin position="210"/>
        <end position="230"/>
    </location>
</feature>
<dbReference type="InterPro" id="IPR052877">
    <property type="entry name" value="Lamin_tail_domain"/>
</dbReference>
<feature type="coiled-coil region" evidence="1">
    <location>
        <begin position="129"/>
        <end position="174"/>
    </location>
</feature>
<dbReference type="GeneID" id="103609522"/>
<evidence type="ECO:0000256" key="1">
    <source>
        <dbReference type="SAM" id="Coils"/>
    </source>
</evidence>
<feature type="region of interest" description="Disordered" evidence="2">
    <location>
        <begin position="254"/>
        <end position="352"/>
    </location>
</feature>
<dbReference type="PANTHER" id="PTHR19956:SF5">
    <property type="entry name" value="LAMIN TAIL DOMAIN-CONTAINING PROTEIN 2"/>
    <property type="match status" value="1"/>
</dbReference>
<reference evidence="4" key="1">
    <citation type="submission" date="2025-08" db="UniProtKB">
        <authorList>
            <consortium name="RefSeq"/>
        </authorList>
    </citation>
    <scope>IDENTIFICATION</scope>
</reference>
<feature type="compositionally biased region" description="Basic and acidic residues" evidence="2">
    <location>
        <begin position="320"/>
        <end position="343"/>
    </location>
</feature>
<gene>
    <name evidence="4" type="primary">LMNTD2</name>
</gene>
<evidence type="ECO:0000313" key="3">
    <source>
        <dbReference type="Proteomes" id="UP000694923"/>
    </source>
</evidence>
<dbReference type="Proteomes" id="UP000694923">
    <property type="component" value="Unplaced"/>
</dbReference>
<keyword evidence="1" id="KW-0175">Coiled coil</keyword>
<sequence length="352" mass="39351">MAPESSQEAEEAEEESLPSLADQEPVRGDLGPPTGIPADPVAPTRPQDIKPHSTGVVFSVNLQLAPESLDPRTLRLLWGQRELEIQALRWAIQNGQDARRCHILQEVAGCLPERPAEIAPPPRSPRSQEKLLQNQVQKLTQELQEQKEQAQLEKECLEERLLQTIHVLQQLETELQAFQKSCLLQLARSSWVGRILRSQTGSVEVVTAETLMDPSDSSENDQAPSAREGFRLEDVDWNSIAHRYPNLFTNLESNSEQKKPWPTTLDMPSWESHRQHVEGSHKSVEWSSLPCVGTSSSGGVDSNSDSSGHHLAVHSQVQKVTEHPPRERRCASEQTEARARSFSRDWSSGTEA</sequence>
<evidence type="ECO:0000256" key="2">
    <source>
        <dbReference type="SAM" id="MobiDB-lite"/>
    </source>
</evidence>
<feature type="region of interest" description="Disordered" evidence="2">
    <location>
        <begin position="1"/>
        <end position="52"/>
    </location>
</feature>
<name>A0ABM0SGR4_GALVR</name>
<evidence type="ECO:0000313" key="4">
    <source>
        <dbReference type="RefSeq" id="XP_008592055.1"/>
    </source>
</evidence>
<feature type="compositionally biased region" description="Acidic residues" evidence="2">
    <location>
        <begin position="7"/>
        <end position="16"/>
    </location>
</feature>
<dbReference type="PANTHER" id="PTHR19956">
    <property type="entry name" value="LAMIN TAIL DOMAIN-CONTAINING PROTEIN 2"/>
    <property type="match status" value="1"/>
</dbReference>
<protein>
    <submittedName>
        <fullName evidence="4">Uncharacterized protein C11orf35 homolog</fullName>
    </submittedName>
</protein>
<proteinExistence type="predicted"/>
<organism evidence="3 4">
    <name type="scientific">Galeopterus variegatus</name>
    <name type="common">Malayan flying lemur</name>
    <name type="synonym">Cynocephalus variegatus</name>
    <dbReference type="NCBI Taxonomy" id="482537"/>
    <lineage>
        <taxon>Eukaryota</taxon>
        <taxon>Metazoa</taxon>
        <taxon>Chordata</taxon>
        <taxon>Craniata</taxon>
        <taxon>Vertebrata</taxon>
        <taxon>Euteleostomi</taxon>
        <taxon>Mammalia</taxon>
        <taxon>Eutheria</taxon>
        <taxon>Euarchontoglires</taxon>
        <taxon>Dermoptera</taxon>
        <taxon>Cynocephalidae</taxon>
        <taxon>Galeopterus</taxon>
    </lineage>
</organism>
<keyword evidence="3" id="KW-1185">Reference proteome</keyword>
<accession>A0ABM0SGR4</accession>
<feature type="compositionally biased region" description="Basic and acidic residues" evidence="2">
    <location>
        <begin position="271"/>
        <end position="284"/>
    </location>
</feature>
<feature type="compositionally biased region" description="Low complexity" evidence="2">
    <location>
        <begin position="292"/>
        <end position="306"/>
    </location>
</feature>